<dbReference type="KEGG" id="ibu:IB211_00015"/>
<dbReference type="InterPro" id="IPR011050">
    <property type="entry name" value="Pectin_lyase_fold/virulence"/>
</dbReference>
<keyword evidence="4" id="KW-1185">Reference proteome</keyword>
<evidence type="ECO:0000313" key="4">
    <source>
        <dbReference type="Proteomes" id="UP000064844"/>
    </source>
</evidence>
<accession>A0A0S2VZ77</accession>
<dbReference type="Gene3D" id="2.160.20.10">
    <property type="entry name" value="Single-stranded right-handed beta-helix, Pectin lyase-like"/>
    <property type="match status" value="1"/>
</dbReference>
<name>A0A0S2VZ77_9FIRM</name>
<evidence type="ECO:0000256" key="1">
    <source>
        <dbReference type="SAM" id="SignalP"/>
    </source>
</evidence>
<sequence length="410" mass="45012">MKRRLMAMGLLLTWALAWGSSALAAEETEVEVTLNGFEIELEHPILAWKGSTMVPVEEFCRSLGGDVQTASWDSSPLPGGILYRWAEDGSGVLTVEWYDRTVILTPGKEGAAFRDGVLYAPLRPLAEALGLTVEWTGVVEISYPKRQVYAESLEELFNAVAPDTEIALAQGEYSFADMDVEAIHNPYVLVDYDVFDTATGEYNTGAVYQVVIQNVRDLTITTGNYPTPTRISTPWAYADVWRFENCRRIELVSGIAVHDVEPGFCAGNCVELENCRDINLLELTLDGSGAYGLCAINCRNVGLYSSVIQNCTYGAVSLWDSKDIELLNCRIRDCTGCFHLLEVCNTSDVRLWECYAIEGNSAGTLVESTYGSQNVVFDRCHFGENDFGGINGYGWQSSGGAVFVDCTGLS</sequence>
<dbReference type="EMBL" id="CP011307">
    <property type="protein sequence ID" value="ALP92411.1"/>
    <property type="molecule type" value="Genomic_DNA"/>
</dbReference>
<feature type="domain" description="Right handed beta helix" evidence="2">
    <location>
        <begin position="264"/>
        <end position="397"/>
    </location>
</feature>
<reference evidence="3 4" key="1">
    <citation type="journal article" date="2015" name="Nat. Commun.">
        <title>Production of butyrate from lysine and the Amadori product fructoselysine by a human gut commensal.</title>
        <authorList>
            <person name="Bui T.P."/>
            <person name="Ritari J."/>
            <person name="Boeren S."/>
            <person name="de Waard P."/>
            <person name="Plugge C.M."/>
            <person name="de Vos W.M."/>
        </authorList>
    </citation>
    <scope>NUCLEOTIDE SEQUENCE [LARGE SCALE GENOMIC DNA]</scope>
    <source>
        <strain evidence="3 4">AF211</strain>
    </source>
</reference>
<reference evidence="4" key="2">
    <citation type="submission" date="2015-04" db="EMBL/GenBank/DDBJ databases">
        <title>A butyrogenic pathway from the amino acid lysine in a human gut commensal.</title>
        <authorList>
            <person name="de Vos W.M."/>
            <person name="Bui N.T.P."/>
            <person name="Plugge C.M."/>
            <person name="Ritari J."/>
        </authorList>
    </citation>
    <scope>NUCLEOTIDE SEQUENCE [LARGE SCALE GENOMIC DNA]</scope>
    <source>
        <strain evidence="4">AF211</strain>
    </source>
</reference>
<organism evidence="3 4">
    <name type="scientific">Intestinimonas butyriciproducens</name>
    <dbReference type="NCBI Taxonomy" id="1297617"/>
    <lineage>
        <taxon>Bacteria</taxon>
        <taxon>Bacillati</taxon>
        <taxon>Bacillota</taxon>
        <taxon>Clostridia</taxon>
        <taxon>Eubacteriales</taxon>
        <taxon>Intestinimonas</taxon>
    </lineage>
</organism>
<dbReference type="SUPFAM" id="SSF51126">
    <property type="entry name" value="Pectin lyase-like"/>
    <property type="match status" value="1"/>
</dbReference>
<proteinExistence type="predicted"/>
<feature type="signal peptide" evidence="1">
    <location>
        <begin position="1"/>
        <end position="24"/>
    </location>
</feature>
<dbReference type="eggNOG" id="ENOG502ZB9I">
    <property type="taxonomic scope" value="Bacteria"/>
</dbReference>
<keyword evidence="1" id="KW-0732">Signal</keyword>
<evidence type="ECO:0000313" key="3">
    <source>
        <dbReference type="EMBL" id="ALP92411.1"/>
    </source>
</evidence>
<dbReference type="AlphaFoldDB" id="A0A0S2VZ77"/>
<dbReference type="InterPro" id="IPR012334">
    <property type="entry name" value="Pectin_lyas_fold"/>
</dbReference>
<dbReference type="RefSeq" id="WP_058116697.1">
    <property type="nucleotide sequence ID" value="NZ_CP011307.1"/>
</dbReference>
<protein>
    <recommendedName>
        <fullName evidence="2">Right handed beta helix domain-containing protein</fullName>
    </recommendedName>
</protein>
<gene>
    <name evidence="3" type="ORF">IB211_00015</name>
</gene>
<evidence type="ECO:0000259" key="2">
    <source>
        <dbReference type="Pfam" id="PF13229"/>
    </source>
</evidence>
<dbReference type="InterPro" id="IPR039448">
    <property type="entry name" value="Beta_helix"/>
</dbReference>
<feature type="chain" id="PRO_5006606221" description="Right handed beta helix domain-containing protein" evidence="1">
    <location>
        <begin position="25"/>
        <end position="410"/>
    </location>
</feature>
<dbReference type="Pfam" id="PF13229">
    <property type="entry name" value="Beta_helix"/>
    <property type="match status" value="1"/>
</dbReference>
<dbReference type="Proteomes" id="UP000064844">
    <property type="component" value="Chromosome"/>
</dbReference>